<reference evidence="1 2" key="1">
    <citation type="submission" date="2024-01" db="EMBL/GenBank/DDBJ databases">
        <title>The complete chloroplast genome sequence of Lithospermum erythrorhizon: insights into the phylogenetic relationship among Boraginaceae species and the maternal lineages of purple gromwells.</title>
        <authorList>
            <person name="Okada T."/>
            <person name="Watanabe K."/>
        </authorList>
    </citation>
    <scope>NUCLEOTIDE SEQUENCE [LARGE SCALE GENOMIC DNA]</scope>
</reference>
<evidence type="ECO:0000313" key="2">
    <source>
        <dbReference type="Proteomes" id="UP001454036"/>
    </source>
</evidence>
<protein>
    <submittedName>
        <fullName evidence="1">Uncharacterized protein</fullName>
    </submittedName>
</protein>
<sequence>MADGIFFGLDEYTKPAVGLDELAGASMASVLASLALDGAASLAHRVFLASIVIGVEPRSYRLTLRNPGWCDAVKAEVSSLENNGTWSLVDLPKDKNALGSR</sequence>
<gene>
    <name evidence="1" type="ORF">LIER_28581</name>
</gene>
<keyword evidence="2" id="KW-1185">Reference proteome</keyword>
<evidence type="ECO:0000313" key="1">
    <source>
        <dbReference type="EMBL" id="GAA0175401.1"/>
    </source>
</evidence>
<name>A0AAV3RJS2_LITER</name>
<proteinExistence type="predicted"/>
<dbReference type="Proteomes" id="UP001454036">
    <property type="component" value="Unassembled WGS sequence"/>
</dbReference>
<organism evidence="1 2">
    <name type="scientific">Lithospermum erythrorhizon</name>
    <name type="common">Purple gromwell</name>
    <name type="synonym">Lithospermum officinale var. erythrorhizon</name>
    <dbReference type="NCBI Taxonomy" id="34254"/>
    <lineage>
        <taxon>Eukaryota</taxon>
        <taxon>Viridiplantae</taxon>
        <taxon>Streptophyta</taxon>
        <taxon>Embryophyta</taxon>
        <taxon>Tracheophyta</taxon>
        <taxon>Spermatophyta</taxon>
        <taxon>Magnoliopsida</taxon>
        <taxon>eudicotyledons</taxon>
        <taxon>Gunneridae</taxon>
        <taxon>Pentapetalae</taxon>
        <taxon>asterids</taxon>
        <taxon>lamiids</taxon>
        <taxon>Boraginales</taxon>
        <taxon>Boraginaceae</taxon>
        <taxon>Boraginoideae</taxon>
        <taxon>Lithospermeae</taxon>
        <taxon>Lithospermum</taxon>
    </lineage>
</organism>
<dbReference type="AlphaFoldDB" id="A0AAV3RJS2"/>
<comment type="caution">
    <text evidence="1">The sequence shown here is derived from an EMBL/GenBank/DDBJ whole genome shotgun (WGS) entry which is preliminary data.</text>
</comment>
<dbReference type="EMBL" id="BAABME010009569">
    <property type="protein sequence ID" value="GAA0175401.1"/>
    <property type="molecule type" value="Genomic_DNA"/>
</dbReference>
<accession>A0AAV3RJS2</accession>